<dbReference type="OrthoDB" id="2015035at2759"/>
<sequence>MDTNSPSLKSDMFTIHNQRILKGRNVPARRSGSGWFETLLNSHTNISSNGEIFQILERSNISAIKQTLDRVYNLDFYTSAAKNECTAAVGLKWMLNQGLMDNYDDIVEYFNRRGIFAIFIFRRNLLRQMVSRIANDFDRNLKQLNGTHKSHVHTIEEAELLARFKPKINATDLVSKLDSTNAYITAAIEKMKRIPHFVVYYEDELGQ</sequence>
<dbReference type="SUPFAM" id="SSF52540">
    <property type="entry name" value="P-loop containing nucleoside triphosphate hydrolases"/>
    <property type="match status" value="1"/>
</dbReference>
<dbReference type="PANTHER" id="PTHR32175:SF26">
    <property type="entry name" value="PROTEIN, PUTATIVE, EXPRESSED-RELATED"/>
    <property type="match status" value="1"/>
</dbReference>
<reference evidence="1" key="1">
    <citation type="submission" date="2020-01" db="EMBL/GenBank/DDBJ databases">
        <title>Genome sequence of Kobresia littledalei, the first chromosome-level genome in the family Cyperaceae.</title>
        <authorList>
            <person name="Qu G."/>
        </authorList>
    </citation>
    <scope>NUCLEOTIDE SEQUENCE</scope>
    <source>
        <strain evidence="1">C.B.Clarke</strain>
        <tissue evidence="1">Leaf</tissue>
    </source>
</reference>
<comment type="caution">
    <text evidence="1">The sequence shown here is derived from an EMBL/GenBank/DDBJ whole genome shotgun (WGS) entry which is preliminary data.</text>
</comment>
<accession>A0A833QB98</accession>
<dbReference type="Proteomes" id="UP000623129">
    <property type="component" value="Unassembled WGS sequence"/>
</dbReference>
<proteinExistence type="predicted"/>
<protein>
    <submittedName>
        <fullName evidence="1">Uncharacterized protein</fullName>
    </submittedName>
</protein>
<gene>
    <name evidence="1" type="ORF">FCM35_KLT12231</name>
</gene>
<keyword evidence="2" id="KW-1185">Reference proteome</keyword>
<dbReference type="Gene3D" id="3.40.50.300">
    <property type="entry name" value="P-loop containing nucleotide triphosphate hydrolases"/>
    <property type="match status" value="1"/>
</dbReference>
<dbReference type="AlphaFoldDB" id="A0A833QB98"/>
<evidence type="ECO:0000313" key="2">
    <source>
        <dbReference type="Proteomes" id="UP000623129"/>
    </source>
</evidence>
<dbReference type="InterPro" id="IPR027417">
    <property type="entry name" value="P-loop_NTPase"/>
</dbReference>
<dbReference type="InterPro" id="IPR052796">
    <property type="entry name" value="Nod_factor_sulfotransferase"/>
</dbReference>
<dbReference type="PANTHER" id="PTHR32175">
    <property type="entry name" value="PROTEIN, PUTATIVE, EXPRESSED-RELATED"/>
    <property type="match status" value="1"/>
</dbReference>
<evidence type="ECO:0000313" key="1">
    <source>
        <dbReference type="EMBL" id="KAF3323500.1"/>
    </source>
</evidence>
<organism evidence="1 2">
    <name type="scientific">Carex littledalei</name>
    <dbReference type="NCBI Taxonomy" id="544730"/>
    <lineage>
        <taxon>Eukaryota</taxon>
        <taxon>Viridiplantae</taxon>
        <taxon>Streptophyta</taxon>
        <taxon>Embryophyta</taxon>
        <taxon>Tracheophyta</taxon>
        <taxon>Spermatophyta</taxon>
        <taxon>Magnoliopsida</taxon>
        <taxon>Liliopsida</taxon>
        <taxon>Poales</taxon>
        <taxon>Cyperaceae</taxon>
        <taxon>Cyperoideae</taxon>
        <taxon>Cariceae</taxon>
        <taxon>Carex</taxon>
        <taxon>Carex subgen. Euthyceras</taxon>
    </lineage>
</organism>
<dbReference type="EMBL" id="SWLB01000023">
    <property type="protein sequence ID" value="KAF3323500.1"/>
    <property type="molecule type" value="Genomic_DNA"/>
</dbReference>
<name>A0A833QB98_9POAL</name>